<name>A0ABN7NPX7_TIMPD</name>
<protein>
    <submittedName>
        <fullName evidence="1">Uncharacterized protein</fullName>
    </submittedName>
</protein>
<organism evidence="1 2">
    <name type="scientific">Timema podura</name>
    <name type="common">Walking stick</name>
    <dbReference type="NCBI Taxonomy" id="61482"/>
    <lineage>
        <taxon>Eukaryota</taxon>
        <taxon>Metazoa</taxon>
        <taxon>Ecdysozoa</taxon>
        <taxon>Arthropoda</taxon>
        <taxon>Hexapoda</taxon>
        <taxon>Insecta</taxon>
        <taxon>Pterygota</taxon>
        <taxon>Neoptera</taxon>
        <taxon>Polyneoptera</taxon>
        <taxon>Phasmatodea</taxon>
        <taxon>Timematodea</taxon>
        <taxon>Timematoidea</taxon>
        <taxon>Timematidae</taxon>
        <taxon>Timema</taxon>
    </lineage>
</organism>
<comment type="caution">
    <text evidence="1">The sequence shown here is derived from an EMBL/GenBank/DDBJ whole genome shotgun (WGS) entry which is preliminary data.</text>
</comment>
<proteinExistence type="predicted"/>
<dbReference type="Proteomes" id="UP001153148">
    <property type="component" value="Unassembled WGS sequence"/>
</dbReference>
<evidence type="ECO:0000313" key="1">
    <source>
        <dbReference type="EMBL" id="CAG2057894.1"/>
    </source>
</evidence>
<dbReference type="EMBL" id="CAJPIN010006230">
    <property type="protein sequence ID" value="CAG2057894.1"/>
    <property type="molecule type" value="Genomic_DNA"/>
</dbReference>
<sequence length="199" mass="21963">MCTTGRSGFAVVVTLPVTGPRGLRHRVHQVPVGAAARAQETRFDVHARTTYCRCQPGHRRSIGITRAILLYKSNVEYAGALRTLPTCDVMAGQERISYKHDVKKGIKPPKRINETPRLDGFSNEWVLRECGLKGNLIASAIYGFRDPSVLVGAEGYFGRLKPISPNVWLFCKICPVASAIYGFRDPSVLVGVEGYFGRL</sequence>
<reference evidence="1" key="1">
    <citation type="submission" date="2021-03" db="EMBL/GenBank/DDBJ databases">
        <authorList>
            <person name="Tran Van P."/>
        </authorList>
    </citation>
    <scope>NUCLEOTIDE SEQUENCE</scope>
</reference>
<keyword evidence="2" id="KW-1185">Reference proteome</keyword>
<accession>A0ABN7NPX7</accession>
<gene>
    <name evidence="1" type="ORF">TPAB3V08_LOCUS4869</name>
</gene>
<evidence type="ECO:0000313" key="2">
    <source>
        <dbReference type="Proteomes" id="UP001153148"/>
    </source>
</evidence>